<accession>A0A0M3KGI1</accession>
<evidence type="ECO:0000256" key="1">
    <source>
        <dbReference type="ARBA" id="ARBA00004370"/>
    </source>
</evidence>
<comment type="similarity">
    <text evidence="2">Belongs to the CD36 family.</text>
</comment>
<dbReference type="AlphaFoldDB" id="A0A0M3KGI1"/>
<proteinExistence type="inferred from homology"/>
<evidence type="ECO:0000256" key="4">
    <source>
        <dbReference type="ARBA" id="ARBA00022989"/>
    </source>
</evidence>
<keyword evidence="3" id="KW-0812">Transmembrane</keyword>
<protein>
    <submittedName>
        <fullName evidence="7">Lysosome membrane protein 2 (inferred by orthology to a human protein)</fullName>
    </submittedName>
</protein>
<dbReference type="WBParaSite" id="ASIM_0002009501-mRNA-1">
    <property type="protein sequence ID" value="ASIM_0002009501-mRNA-1"/>
    <property type="gene ID" value="ASIM_0002009501"/>
</dbReference>
<dbReference type="GO" id="GO:0005044">
    <property type="term" value="F:scavenger receptor activity"/>
    <property type="evidence" value="ECO:0007669"/>
    <property type="project" value="TreeGrafter"/>
</dbReference>
<dbReference type="Pfam" id="PF01130">
    <property type="entry name" value="CD36"/>
    <property type="match status" value="2"/>
</dbReference>
<dbReference type="PANTHER" id="PTHR11923">
    <property type="entry name" value="SCAVENGER RECEPTOR CLASS B TYPE-1 SR-B1"/>
    <property type="match status" value="1"/>
</dbReference>
<dbReference type="InterPro" id="IPR002159">
    <property type="entry name" value="CD36_fam"/>
</dbReference>
<evidence type="ECO:0000256" key="2">
    <source>
        <dbReference type="ARBA" id="ARBA00010532"/>
    </source>
</evidence>
<comment type="subcellular location">
    <subcellularLocation>
        <location evidence="1">Membrane</location>
    </subcellularLocation>
</comment>
<evidence type="ECO:0000256" key="3">
    <source>
        <dbReference type="ARBA" id="ARBA00022692"/>
    </source>
</evidence>
<evidence type="ECO:0000256" key="5">
    <source>
        <dbReference type="ARBA" id="ARBA00023136"/>
    </source>
</evidence>
<keyword evidence="5" id="KW-0472">Membrane</keyword>
<organism evidence="7">
    <name type="scientific">Anisakis simplex</name>
    <name type="common">Herring worm</name>
    <dbReference type="NCBI Taxonomy" id="6269"/>
    <lineage>
        <taxon>Eukaryota</taxon>
        <taxon>Metazoa</taxon>
        <taxon>Ecdysozoa</taxon>
        <taxon>Nematoda</taxon>
        <taxon>Chromadorea</taxon>
        <taxon>Rhabditida</taxon>
        <taxon>Spirurina</taxon>
        <taxon>Ascaridomorpha</taxon>
        <taxon>Ascaridoidea</taxon>
        <taxon>Anisakidae</taxon>
        <taxon>Anisakis</taxon>
        <taxon>Anisakis simplex complex</taxon>
    </lineage>
</organism>
<keyword evidence="4" id="KW-1133">Transmembrane helix</keyword>
<sequence>LVGTGLNDRSTISKVYKWNGLSSLPVDWWSSDWARMINGTDAQLFPPSLSTKKDLFIFIGLLKRVVALAGDLPLGCAQLSAFKGCLPTGLMDISRTLPGKVRVYVSGSHFLNSPAVLYQNFSGFGTPSTDDETFIDIEPVSVCSMI</sequence>
<dbReference type="GO" id="GO:0005737">
    <property type="term" value="C:cytoplasm"/>
    <property type="evidence" value="ECO:0007669"/>
    <property type="project" value="TreeGrafter"/>
</dbReference>
<name>A0A0M3KGI1_ANISI</name>
<reference evidence="7" key="1">
    <citation type="submission" date="2017-02" db="UniProtKB">
        <authorList>
            <consortium name="WormBaseParasite"/>
        </authorList>
    </citation>
    <scope>IDENTIFICATION</scope>
</reference>
<dbReference type="PRINTS" id="PR01609">
    <property type="entry name" value="CD36FAMILY"/>
</dbReference>
<evidence type="ECO:0000256" key="6">
    <source>
        <dbReference type="ARBA" id="ARBA00023180"/>
    </source>
</evidence>
<keyword evidence="6" id="KW-0325">Glycoprotein</keyword>
<evidence type="ECO:0000313" key="7">
    <source>
        <dbReference type="WBParaSite" id="ASIM_0002009501-mRNA-1"/>
    </source>
</evidence>
<dbReference type="GO" id="GO:0016020">
    <property type="term" value="C:membrane"/>
    <property type="evidence" value="ECO:0007669"/>
    <property type="project" value="UniProtKB-SubCell"/>
</dbReference>
<dbReference type="PANTHER" id="PTHR11923:SF51">
    <property type="entry name" value="LYSOSOME MEMBRANE PROTEIN 2"/>
    <property type="match status" value="1"/>
</dbReference>